<evidence type="ECO:0000313" key="2">
    <source>
        <dbReference type="EMBL" id="GJT01607.1"/>
    </source>
</evidence>
<reference evidence="2" key="2">
    <citation type="submission" date="2022-01" db="EMBL/GenBank/DDBJ databases">
        <authorList>
            <person name="Yamashiro T."/>
            <person name="Shiraishi A."/>
            <person name="Satake H."/>
            <person name="Nakayama K."/>
        </authorList>
    </citation>
    <scope>NUCLEOTIDE SEQUENCE</scope>
</reference>
<gene>
    <name evidence="2" type="ORF">Tco_0822776</name>
</gene>
<comment type="caution">
    <text evidence="2">The sequence shown here is derived from an EMBL/GenBank/DDBJ whole genome shotgun (WGS) entry which is preliminary data.</text>
</comment>
<proteinExistence type="predicted"/>
<reference evidence="2" key="1">
    <citation type="journal article" date="2022" name="Int. J. Mol. Sci.">
        <title>Draft Genome of Tanacetum Coccineum: Genomic Comparison of Closely Related Tanacetum-Family Plants.</title>
        <authorList>
            <person name="Yamashiro T."/>
            <person name="Shiraishi A."/>
            <person name="Nakayama K."/>
            <person name="Satake H."/>
        </authorList>
    </citation>
    <scope>NUCLEOTIDE SEQUENCE</scope>
</reference>
<accession>A0ABQ5AIM5</accession>
<protein>
    <submittedName>
        <fullName evidence="2">Uncharacterized protein</fullName>
    </submittedName>
</protein>
<evidence type="ECO:0000256" key="1">
    <source>
        <dbReference type="SAM" id="MobiDB-lite"/>
    </source>
</evidence>
<evidence type="ECO:0000313" key="3">
    <source>
        <dbReference type="Proteomes" id="UP001151760"/>
    </source>
</evidence>
<dbReference type="EMBL" id="BQNB010012284">
    <property type="protein sequence ID" value="GJT01607.1"/>
    <property type="molecule type" value="Genomic_DNA"/>
</dbReference>
<dbReference type="Proteomes" id="UP001151760">
    <property type="component" value="Unassembled WGS sequence"/>
</dbReference>
<keyword evidence="3" id="KW-1185">Reference proteome</keyword>
<feature type="region of interest" description="Disordered" evidence="1">
    <location>
        <begin position="130"/>
        <end position="152"/>
    </location>
</feature>
<sequence length="259" mass="29543">MAKPILNENLEKAQTESNLSITSNDINIELNKEFLEELQMNTYHGWIDEDVVDHIAKVLKMVDLIYVPGVDSHQLRMKFFSLSLVDDAKEWWIKKEMLDEGDNWGIDPLEFISRINSSFDRHMKIDGRTKKPPIDYTPLNNPENHIKASSSSLEQSSDLEKVSVFWLDMSTESLLIGQRASVGDTVKTLGRRAQLDLPDGHPARRSNFGHLYVVDLSLIFPWPLESSQSEFDLEACMVDSFALEMLPELVLDAGFFVLV</sequence>
<name>A0ABQ5AIM5_9ASTR</name>
<organism evidence="2 3">
    <name type="scientific">Tanacetum coccineum</name>
    <dbReference type="NCBI Taxonomy" id="301880"/>
    <lineage>
        <taxon>Eukaryota</taxon>
        <taxon>Viridiplantae</taxon>
        <taxon>Streptophyta</taxon>
        <taxon>Embryophyta</taxon>
        <taxon>Tracheophyta</taxon>
        <taxon>Spermatophyta</taxon>
        <taxon>Magnoliopsida</taxon>
        <taxon>eudicotyledons</taxon>
        <taxon>Gunneridae</taxon>
        <taxon>Pentapetalae</taxon>
        <taxon>asterids</taxon>
        <taxon>campanulids</taxon>
        <taxon>Asterales</taxon>
        <taxon>Asteraceae</taxon>
        <taxon>Asteroideae</taxon>
        <taxon>Anthemideae</taxon>
        <taxon>Anthemidinae</taxon>
        <taxon>Tanacetum</taxon>
    </lineage>
</organism>